<evidence type="ECO:0000256" key="6">
    <source>
        <dbReference type="ARBA" id="ARBA00022888"/>
    </source>
</evidence>
<dbReference type="InterPro" id="IPR045864">
    <property type="entry name" value="aa-tRNA-synth_II/BPL/LPL"/>
</dbReference>
<dbReference type="Proteomes" id="UP000275883">
    <property type="component" value="Chromosome"/>
</dbReference>
<dbReference type="PROSITE" id="PS50862">
    <property type="entry name" value="AA_TRNA_LIGASE_II"/>
    <property type="match status" value="1"/>
</dbReference>
<keyword evidence="4" id="KW-0547">Nucleotide-binding</keyword>
<evidence type="ECO:0000256" key="3">
    <source>
        <dbReference type="ARBA" id="ARBA00022605"/>
    </source>
</evidence>
<proteinExistence type="predicted"/>
<dbReference type="KEGG" id="mstr:EGN60_01880"/>
<evidence type="ECO:0000313" key="9">
    <source>
        <dbReference type="EMBL" id="AZG68706.1"/>
    </source>
</evidence>
<keyword evidence="6" id="KW-0061">Asparagine biosynthesis</keyword>
<dbReference type="InterPro" id="IPR006195">
    <property type="entry name" value="aa-tRNA-synth_II"/>
</dbReference>
<evidence type="ECO:0000256" key="7">
    <source>
        <dbReference type="NCBIfam" id="TIGR00669"/>
    </source>
</evidence>
<organism evidence="9 10">
    <name type="scientific">Mycoplasma struthionis</name>
    <dbReference type="NCBI Taxonomy" id="538220"/>
    <lineage>
        <taxon>Bacteria</taxon>
        <taxon>Bacillati</taxon>
        <taxon>Mycoplasmatota</taxon>
        <taxon>Mollicutes</taxon>
        <taxon>Mycoplasmataceae</taxon>
        <taxon>Mycoplasma</taxon>
    </lineage>
</organism>
<name>A0A3G8LGD4_9MOLU</name>
<evidence type="ECO:0000256" key="1">
    <source>
        <dbReference type="ARBA" id="ARBA00022490"/>
    </source>
</evidence>
<dbReference type="AlphaFoldDB" id="A0A3G8LGD4"/>
<evidence type="ECO:0000256" key="2">
    <source>
        <dbReference type="ARBA" id="ARBA00022598"/>
    </source>
</evidence>
<sequence>MYKKDYLDLKQTQYAIEKLKDFFSHNLRRKLNLVRVSAPLFVRTKSGLNDGLNGEEPVRFKAKNIEDNLEIVHSLAKWKRDALYRYGFNVYEGLYTDMNAIRREEDLDYKHSFYVDQWDWELVINKKDRNIRFLKRIVNKIYSALKITEKKINHIYPFLKNKLPEKLVFISSEELYELYPNVNAEQRENKFIKENKAAFIYRIGYPLKDGEPHSKRAKDYDDWELNGDLIVYDEQNDKALELSSMGIRVDSVALKKQYKLSNEEIEKISPFHKQLINEVLPFTIGGGLGQSRIAMFLLEKKHIGEVQVSVWDNETLEIAKENQTKIL</sequence>
<dbReference type="GO" id="GO:0006529">
    <property type="term" value="P:asparagine biosynthetic process"/>
    <property type="evidence" value="ECO:0007669"/>
    <property type="project" value="UniProtKB-UniRule"/>
</dbReference>
<dbReference type="InterPro" id="IPR004618">
    <property type="entry name" value="AsnA"/>
</dbReference>
<dbReference type="SUPFAM" id="SSF55681">
    <property type="entry name" value="Class II aaRS and biotin synthetases"/>
    <property type="match status" value="1"/>
</dbReference>
<feature type="domain" description="Aminoacyl-transfer RNA synthetases class-II family profile" evidence="8">
    <location>
        <begin position="17"/>
        <end position="312"/>
    </location>
</feature>
<evidence type="ECO:0000256" key="5">
    <source>
        <dbReference type="ARBA" id="ARBA00022840"/>
    </source>
</evidence>
<gene>
    <name evidence="9" type="ORF">EGN60_01880</name>
</gene>
<keyword evidence="2 9" id="KW-0436">Ligase</keyword>
<evidence type="ECO:0000259" key="8">
    <source>
        <dbReference type="PROSITE" id="PS50862"/>
    </source>
</evidence>
<keyword evidence="1" id="KW-0963">Cytoplasm</keyword>
<dbReference type="RefSeq" id="WP_124724400.1">
    <property type="nucleotide sequence ID" value="NZ_CP034044.1"/>
</dbReference>
<keyword evidence="5" id="KW-0067">ATP-binding</keyword>
<reference evidence="9 10" key="1">
    <citation type="submission" date="2018-11" db="EMBL/GenBank/DDBJ databases">
        <title>Genome sequence of Mycoplasma struthionis sp. nov.</title>
        <authorList>
            <person name="Spergser J."/>
        </authorList>
    </citation>
    <scope>NUCLEOTIDE SEQUENCE [LARGE SCALE GENOMIC DNA]</scope>
    <source>
        <strain evidence="9 10">237IA</strain>
    </source>
</reference>
<dbReference type="EMBL" id="CP034044">
    <property type="protein sequence ID" value="AZG68706.1"/>
    <property type="molecule type" value="Genomic_DNA"/>
</dbReference>
<dbReference type="OrthoDB" id="9766088at2"/>
<dbReference type="Gene3D" id="3.30.930.10">
    <property type="entry name" value="Bira Bifunctional Protein, Domain 2"/>
    <property type="match status" value="1"/>
</dbReference>
<dbReference type="EC" id="6.3.1.1" evidence="7"/>
<dbReference type="NCBIfam" id="TIGR00669">
    <property type="entry name" value="asnA"/>
    <property type="match status" value="1"/>
</dbReference>
<dbReference type="PANTHER" id="PTHR30073">
    <property type="entry name" value="ASPARTATE--AMMONIA LIGASE"/>
    <property type="match status" value="1"/>
</dbReference>
<keyword evidence="3" id="KW-0028">Amino-acid biosynthesis</keyword>
<keyword evidence="10" id="KW-1185">Reference proteome</keyword>
<accession>A0A3G8LGD4</accession>
<dbReference type="GO" id="GO:0005829">
    <property type="term" value="C:cytosol"/>
    <property type="evidence" value="ECO:0007669"/>
    <property type="project" value="TreeGrafter"/>
</dbReference>
<dbReference type="GO" id="GO:0005524">
    <property type="term" value="F:ATP binding"/>
    <property type="evidence" value="ECO:0007669"/>
    <property type="project" value="UniProtKB-KW"/>
</dbReference>
<dbReference type="Pfam" id="PF03590">
    <property type="entry name" value="AsnA"/>
    <property type="match status" value="1"/>
</dbReference>
<dbReference type="GO" id="GO:0004071">
    <property type="term" value="F:aspartate-ammonia ligase activity"/>
    <property type="evidence" value="ECO:0007669"/>
    <property type="project" value="UniProtKB-UniRule"/>
</dbReference>
<dbReference type="PIRSF" id="PIRSF001555">
    <property type="entry name" value="Asp_ammon_ligase"/>
    <property type="match status" value="1"/>
</dbReference>
<protein>
    <recommendedName>
        <fullName evidence="7">Aspartate--ammonia ligase</fullName>
        <ecNumber evidence="7">6.3.1.1</ecNumber>
    </recommendedName>
</protein>
<evidence type="ECO:0000256" key="4">
    <source>
        <dbReference type="ARBA" id="ARBA00022741"/>
    </source>
</evidence>
<evidence type="ECO:0000313" key="10">
    <source>
        <dbReference type="Proteomes" id="UP000275883"/>
    </source>
</evidence>
<dbReference type="PANTHER" id="PTHR30073:SF5">
    <property type="entry name" value="ASPARTATE--AMMONIA LIGASE"/>
    <property type="match status" value="1"/>
</dbReference>